<dbReference type="EMBL" id="UYRU01115290">
    <property type="protein sequence ID" value="VDN45211.1"/>
    <property type="molecule type" value="Genomic_DNA"/>
</dbReference>
<gene>
    <name evidence="1" type="ORF">DILT_LOCUS19547</name>
</gene>
<proteinExistence type="predicted"/>
<accession>A0A3P7PQ88</accession>
<evidence type="ECO:0000313" key="1">
    <source>
        <dbReference type="EMBL" id="VDN45211.1"/>
    </source>
</evidence>
<reference evidence="1 2" key="1">
    <citation type="submission" date="2018-11" db="EMBL/GenBank/DDBJ databases">
        <authorList>
            <consortium name="Pathogen Informatics"/>
        </authorList>
    </citation>
    <scope>NUCLEOTIDE SEQUENCE [LARGE SCALE GENOMIC DNA]</scope>
</reference>
<dbReference type="Proteomes" id="UP000281553">
    <property type="component" value="Unassembled WGS sequence"/>
</dbReference>
<organism evidence="1 2">
    <name type="scientific">Dibothriocephalus latus</name>
    <name type="common">Fish tapeworm</name>
    <name type="synonym">Diphyllobothrium latum</name>
    <dbReference type="NCBI Taxonomy" id="60516"/>
    <lineage>
        <taxon>Eukaryota</taxon>
        <taxon>Metazoa</taxon>
        <taxon>Spiralia</taxon>
        <taxon>Lophotrochozoa</taxon>
        <taxon>Platyhelminthes</taxon>
        <taxon>Cestoda</taxon>
        <taxon>Eucestoda</taxon>
        <taxon>Diphyllobothriidea</taxon>
        <taxon>Diphyllobothriidae</taxon>
        <taxon>Dibothriocephalus</taxon>
    </lineage>
</organism>
<keyword evidence="2" id="KW-1185">Reference proteome</keyword>
<sequence length="100" mass="10782">MQRSMDLLATGCANFGLNINKDQTVVMHRPPPGADHNAPRINLNGAELKNVDKFAYLGSTLSLNTRIHDGLLAGSPKPAKTSTGFKPLYGIFMVSSCPRN</sequence>
<evidence type="ECO:0000313" key="2">
    <source>
        <dbReference type="Proteomes" id="UP000281553"/>
    </source>
</evidence>
<protein>
    <recommendedName>
        <fullName evidence="3">Reverse transcriptase domain-containing protein</fullName>
    </recommendedName>
</protein>
<dbReference type="AlphaFoldDB" id="A0A3P7PQ88"/>
<dbReference type="OrthoDB" id="425681at2759"/>
<evidence type="ECO:0008006" key="3">
    <source>
        <dbReference type="Google" id="ProtNLM"/>
    </source>
</evidence>
<name>A0A3P7PQ88_DIBLA</name>